<reference evidence="1" key="1">
    <citation type="submission" date="2021-12" db="EMBL/GenBank/DDBJ databases">
        <authorList>
            <person name="Zaccaron A."/>
            <person name="Stergiopoulos I."/>
        </authorList>
    </citation>
    <scope>NUCLEOTIDE SEQUENCE</scope>
    <source>
        <strain evidence="1">Race5_Kim</strain>
    </source>
</reference>
<organism evidence="1 2">
    <name type="scientific">Passalora fulva</name>
    <name type="common">Tomato leaf mold</name>
    <name type="synonym">Cladosporium fulvum</name>
    <dbReference type="NCBI Taxonomy" id="5499"/>
    <lineage>
        <taxon>Eukaryota</taxon>
        <taxon>Fungi</taxon>
        <taxon>Dikarya</taxon>
        <taxon>Ascomycota</taxon>
        <taxon>Pezizomycotina</taxon>
        <taxon>Dothideomycetes</taxon>
        <taxon>Dothideomycetidae</taxon>
        <taxon>Mycosphaerellales</taxon>
        <taxon>Mycosphaerellaceae</taxon>
        <taxon>Fulvia</taxon>
    </lineage>
</organism>
<reference evidence="1" key="2">
    <citation type="journal article" date="2022" name="Microb. Genom.">
        <title>A chromosome-scale genome assembly of the tomato pathogen Cladosporium fulvum reveals a compartmentalized genome architecture and the presence of a dispensable chromosome.</title>
        <authorList>
            <person name="Zaccaron A.Z."/>
            <person name="Chen L.H."/>
            <person name="Samaras A."/>
            <person name="Stergiopoulos I."/>
        </authorList>
    </citation>
    <scope>NUCLEOTIDE SEQUENCE</scope>
    <source>
        <strain evidence="1">Race5_Kim</strain>
    </source>
</reference>
<evidence type="ECO:0000313" key="2">
    <source>
        <dbReference type="Proteomes" id="UP000756132"/>
    </source>
</evidence>
<dbReference type="OrthoDB" id="3644990at2759"/>
<dbReference type="RefSeq" id="XP_047757033.1">
    <property type="nucleotide sequence ID" value="XM_047900167.1"/>
</dbReference>
<accession>A0A9Q8L880</accession>
<evidence type="ECO:0000313" key="1">
    <source>
        <dbReference type="EMBL" id="UJO12667.1"/>
    </source>
</evidence>
<keyword evidence="2" id="KW-1185">Reference proteome</keyword>
<dbReference type="Proteomes" id="UP000756132">
    <property type="component" value="Chromosome 1"/>
</dbReference>
<name>A0A9Q8L880_PASFU</name>
<dbReference type="EMBL" id="CP090163">
    <property type="protein sequence ID" value="UJO12667.1"/>
    <property type="molecule type" value="Genomic_DNA"/>
</dbReference>
<protein>
    <submittedName>
        <fullName evidence="1">Uncharacterized protein</fullName>
    </submittedName>
</protein>
<proteinExistence type="predicted"/>
<dbReference type="KEGG" id="ffu:CLAFUR5_01019"/>
<dbReference type="GeneID" id="71980897"/>
<dbReference type="AlphaFoldDB" id="A0A9Q8L880"/>
<sequence>MIYYTGHGIGAPDGVWFVGAPIDSLEHQIGADNQLPFTAFDLNNDIINRRKVQKSHVFTKPNRQSHRHIKLGPLKRCAREREAPMAEASYVTVRFHGSTFEHLPSLLEHETVTLAKSLSKAAWETNLGINRIELIRRRRKTKDAT</sequence>
<gene>
    <name evidence="1" type="ORF">CLAFUR5_01019</name>
</gene>